<accession>A0ACD3A348</accession>
<protein>
    <submittedName>
        <fullName evidence="1">Uncharacterized protein</fullName>
    </submittedName>
</protein>
<evidence type="ECO:0000313" key="2">
    <source>
        <dbReference type="Proteomes" id="UP000308600"/>
    </source>
</evidence>
<sequence>MVLEGKGSRARVRIPGNHTLPLPKKQPPKRKGQVEEEAVEEEEEEEEEEEGRLRGPTLDNARDDLEPEVPPGPTDDEPEVEVPTNEQDIDALDHGIVQEMAELERVRKAAKRAKTVKPTRQAVAVHVEIPIAQKKTSRPGPNRHSLGFMGGLPEKRTIKQARGPDGGSYTNLPDIAGTRKRGRSDGGFKAPAERAKKQRV</sequence>
<name>A0ACD3A348_9AGAR</name>
<organism evidence="1 2">
    <name type="scientific">Pluteus cervinus</name>
    <dbReference type="NCBI Taxonomy" id="181527"/>
    <lineage>
        <taxon>Eukaryota</taxon>
        <taxon>Fungi</taxon>
        <taxon>Dikarya</taxon>
        <taxon>Basidiomycota</taxon>
        <taxon>Agaricomycotina</taxon>
        <taxon>Agaricomycetes</taxon>
        <taxon>Agaricomycetidae</taxon>
        <taxon>Agaricales</taxon>
        <taxon>Pluteineae</taxon>
        <taxon>Pluteaceae</taxon>
        <taxon>Pluteus</taxon>
    </lineage>
</organism>
<proteinExistence type="predicted"/>
<evidence type="ECO:0000313" key="1">
    <source>
        <dbReference type="EMBL" id="TFK60076.1"/>
    </source>
</evidence>
<keyword evidence="2" id="KW-1185">Reference proteome</keyword>
<gene>
    <name evidence="1" type="ORF">BDN72DRAFT_850873</name>
</gene>
<reference evidence="1 2" key="1">
    <citation type="journal article" date="2019" name="Nat. Ecol. Evol.">
        <title>Megaphylogeny resolves global patterns of mushroom evolution.</title>
        <authorList>
            <person name="Varga T."/>
            <person name="Krizsan K."/>
            <person name="Foldi C."/>
            <person name="Dima B."/>
            <person name="Sanchez-Garcia M."/>
            <person name="Sanchez-Ramirez S."/>
            <person name="Szollosi G.J."/>
            <person name="Szarkandi J.G."/>
            <person name="Papp V."/>
            <person name="Albert L."/>
            <person name="Andreopoulos W."/>
            <person name="Angelini C."/>
            <person name="Antonin V."/>
            <person name="Barry K.W."/>
            <person name="Bougher N.L."/>
            <person name="Buchanan P."/>
            <person name="Buyck B."/>
            <person name="Bense V."/>
            <person name="Catcheside P."/>
            <person name="Chovatia M."/>
            <person name="Cooper J."/>
            <person name="Damon W."/>
            <person name="Desjardin D."/>
            <person name="Finy P."/>
            <person name="Geml J."/>
            <person name="Haridas S."/>
            <person name="Hughes K."/>
            <person name="Justo A."/>
            <person name="Karasinski D."/>
            <person name="Kautmanova I."/>
            <person name="Kiss B."/>
            <person name="Kocsube S."/>
            <person name="Kotiranta H."/>
            <person name="LaButti K.M."/>
            <person name="Lechner B.E."/>
            <person name="Liimatainen K."/>
            <person name="Lipzen A."/>
            <person name="Lukacs Z."/>
            <person name="Mihaltcheva S."/>
            <person name="Morgado L.N."/>
            <person name="Niskanen T."/>
            <person name="Noordeloos M.E."/>
            <person name="Ohm R.A."/>
            <person name="Ortiz-Santana B."/>
            <person name="Ovrebo C."/>
            <person name="Racz N."/>
            <person name="Riley R."/>
            <person name="Savchenko A."/>
            <person name="Shiryaev A."/>
            <person name="Soop K."/>
            <person name="Spirin V."/>
            <person name="Szebenyi C."/>
            <person name="Tomsovsky M."/>
            <person name="Tulloss R.E."/>
            <person name="Uehling J."/>
            <person name="Grigoriev I.V."/>
            <person name="Vagvolgyi C."/>
            <person name="Papp T."/>
            <person name="Martin F.M."/>
            <person name="Miettinen O."/>
            <person name="Hibbett D.S."/>
            <person name="Nagy L.G."/>
        </authorList>
    </citation>
    <scope>NUCLEOTIDE SEQUENCE [LARGE SCALE GENOMIC DNA]</scope>
    <source>
        <strain evidence="1 2">NL-1719</strain>
    </source>
</reference>
<dbReference type="EMBL" id="ML208836">
    <property type="protein sequence ID" value="TFK60076.1"/>
    <property type="molecule type" value="Genomic_DNA"/>
</dbReference>
<dbReference type="Proteomes" id="UP000308600">
    <property type="component" value="Unassembled WGS sequence"/>
</dbReference>